<dbReference type="GO" id="GO:0016491">
    <property type="term" value="F:oxidoreductase activity"/>
    <property type="evidence" value="ECO:0007669"/>
    <property type="project" value="UniProtKB-KW"/>
</dbReference>
<sequence length="259" mass="27449">MNSTSPHDKVALVTGAGSGIGKACAQALLRDGWRVVLAGRRLQPLQDAIAEAGDPWGDIGTRALAVSADVADAVAVEQLFDTLQQRFGRLDLLFNNAGVFTAPTPLEELSPAQWRSALDVNLSGPLLCTQQAFRLMKRQAPRGGRIINNGSISAHVPRPLSSPYTITKHAISGLTRAAALEGRAFDIAVGQIDIGNVATDMTELMAQGAMQADGSVRPEPRMRMDAVVSSFMAMARLPLEANVLTMTVMATGMPYVGRG</sequence>
<evidence type="ECO:0000313" key="5">
    <source>
        <dbReference type="Proteomes" id="UP000574067"/>
    </source>
</evidence>
<dbReference type="InterPro" id="IPR002347">
    <property type="entry name" value="SDR_fam"/>
</dbReference>
<dbReference type="InterPro" id="IPR036291">
    <property type="entry name" value="NAD(P)-bd_dom_sf"/>
</dbReference>
<protein>
    <submittedName>
        <fullName evidence="4">SDR family oxidoreductase</fullName>
    </submittedName>
</protein>
<dbReference type="Proteomes" id="UP000574067">
    <property type="component" value="Unassembled WGS sequence"/>
</dbReference>
<dbReference type="SUPFAM" id="SSF51735">
    <property type="entry name" value="NAD(P)-binding Rossmann-fold domains"/>
    <property type="match status" value="1"/>
</dbReference>
<evidence type="ECO:0000256" key="1">
    <source>
        <dbReference type="ARBA" id="ARBA00006484"/>
    </source>
</evidence>
<evidence type="ECO:0000256" key="3">
    <source>
        <dbReference type="RuleBase" id="RU000363"/>
    </source>
</evidence>
<dbReference type="AlphaFoldDB" id="A0A848F672"/>
<dbReference type="PROSITE" id="PS00061">
    <property type="entry name" value="ADH_SHORT"/>
    <property type="match status" value="1"/>
</dbReference>
<dbReference type="FunFam" id="3.40.50.720:FF:000084">
    <property type="entry name" value="Short-chain dehydrogenase reductase"/>
    <property type="match status" value="1"/>
</dbReference>
<evidence type="ECO:0000256" key="2">
    <source>
        <dbReference type="ARBA" id="ARBA00023002"/>
    </source>
</evidence>
<keyword evidence="2" id="KW-0560">Oxidoreductase</keyword>
<dbReference type="PANTHER" id="PTHR43669">
    <property type="entry name" value="5-KETO-D-GLUCONATE 5-REDUCTASE"/>
    <property type="match status" value="1"/>
</dbReference>
<comment type="similarity">
    <text evidence="1 3">Belongs to the short-chain dehydrogenases/reductases (SDR) family.</text>
</comment>
<dbReference type="RefSeq" id="WP_169159092.1">
    <property type="nucleotide sequence ID" value="NZ_JABBFW010000002.1"/>
</dbReference>
<keyword evidence="5" id="KW-1185">Reference proteome</keyword>
<reference evidence="4 5" key="1">
    <citation type="submission" date="2020-04" db="EMBL/GenBank/DDBJ databases">
        <title>Azohydromonas sp. isolated from soil.</title>
        <authorList>
            <person name="Dahal R.H."/>
        </authorList>
    </citation>
    <scope>NUCLEOTIDE SEQUENCE [LARGE SCALE GENOMIC DNA]</scope>
    <source>
        <strain evidence="4 5">G-1-1-14</strain>
    </source>
</reference>
<dbReference type="PANTHER" id="PTHR43669:SF12">
    <property type="entry name" value="BLR5618 PROTEIN"/>
    <property type="match status" value="1"/>
</dbReference>
<dbReference type="CDD" id="cd05233">
    <property type="entry name" value="SDR_c"/>
    <property type="match status" value="1"/>
</dbReference>
<proteinExistence type="inferred from homology"/>
<dbReference type="InterPro" id="IPR020904">
    <property type="entry name" value="Sc_DH/Rdtase_CS"/>
</dbReference>
<dbReference type="PRINTS" id="PR00081">
    <property type="entry name" value="GDHRDH"/>
</dbReference>
<accession>A0A848F672</accession>
<evidence type="ECO:0000313" key="4">
    <source>
        <dbReference type="EMBL" id="NML14185.1"/>
    </source>
</evidence>
<gene>
    <name evidence="4" type="ORF">HHL10_04210</name>
</gene>
<organism evidence="4 5">
    <name type="scientific">Azohydromonas caseinilytica</name>
    <dbReference type="NCBI Taxonomy" id="2728836"/>
    <lineage>
        <taxon>Bacteria</taxon>
        <taxon>Pseudomonadati</taxon>
        <taxon>Pseudomonadota</taxon>
        <taxon>Betaproteobacteria</taxon>
        <taxon>Burkholderiales</taxon>
        <taxon>Sphaerotilaceae</taxon>
        <taxon>Azohydromonas</taxon>
    </lineage>
</organism>
<dbReference type="Gene3D" id="3.40.50.720">
    <property type="entry name" value="NAD(P)-binding Rossmann-like Domain"/>
    <property type="match status" value="1"/>
</dbReference>
<comment type="caution">
    <text evidence="4">The sequence shown here is derived from an EMBL/GenBank/DDBJ whole genome shotgun (WGS) entry which is preliminary data.</text>
</comment>
<dbReference type="Pfam" id="PF00106">
    <property type="entry name" value="adh_short"/>
    <property type="match status" value="1"/>
</dbReference>
<dbReference type="EMBL" id="JABBFW010000002">
    <property type="protein sequence ID" value="NML14185.1"/>
    <property type="molecule type" value="Genomic_DNA"/>
</dbReference>
<name>A0A848F672_9BURK</name>
<dbReference type="PRINTS" id="PR00080">
    <property type="entry name" value="SDRFAMILY"/>
</dbReference>